<dbReference type="KEGG" id="mmab:HQ865_20095"/>
<dbReference type="PANTHER" id="PTHR33258:SF1">
    <property type="entry name" value="TRANSPOSASE INSL FOR INSERTION SEQUENCE ELEMENT IS186A-RELATED"/>
    <property type="match status" value="1"/>
</dbReference>
<keyword evidence="2" id="KW-0815">Transposition</keyword>
<sequence length="468" mass="54090">MSFSSGKAPFIFSRDAFVDGIITPLQDSITNTLDRDKLDVFARQSGFLQRRSKLKPDEFIDTLMFSGLDHGQLSLQDCCNDLARQHQTALSKVALHKRFNSKSLNFLKLVLAEQLSSRLNIKGTDDWQPFSRVVIADSCKFSLPAQCKDDYPGFTNFGNVSSIMNIQYAFDIKNGDWENLELTRATENDQSHSKKTLHRIGRGELHIRDLGFVTPSYLRKVVSEQAFFLNRLHPQWKPLQHGSGKPVDWAALHQKMNRSGKLQFETMVTIGTGEDGFNCRLIAVPVPEQVWAERIRIAQQRAKSQKVALSDEYKSRCRFSIFITNTPITTLKAAEVIQLYRLRWQIELVFKTWKSLLAIHKVRAARTERLECQLVAKFIWIFINWKIFRFVDSVIRKNQPAYALSIWKFFKHARLNSQVIRSVVAGELPLKDWWERFLFPIIKSLLIEPKKGKKAAFEIVYEVFKNLS</sequence>
<protein>
    <submittedName>
        <fullName evidence="6">IS4 family transposase</fullName>
    </submittedName>
</protein>
<dbReference type="GO" id="GO:0006313">
    <property type="term" value="P:DNA transposition"/>
    <property type="evidence" value="ECO:0007669"/>
    <property type="project" value="InterPro"/>
</dbReference>
<evidence type="ECO:0000256" key="4">
    <source>
        <dbReference type="ARBA" id="ARBA00023172"/>
    </source>
</evidence>
<keyword evidence="7" id="KW-1185">Reference proteome</keyword>
<dbReference type="RefSeq" id="WP_173416621.1">
    <property type="nucleotide sequence ID" value="NZ_CP054139.1"/>
</dbReference>
<evidence type="ECO:0000313" key="7">
    <source>
        <dbReference type="Proteomes" id="UP000505355"/>
    </source>
</evidence>
<name>A0A7D4Q5V3_9SPHI</name>
<proteinExistence type="inferred from homology"/>
<evidence type="ECO:0000256" key="3">
    <source>
        <dbReference type="ARBA" id="ARBA00023125"/>
    </source>
</evidence>
<dbReference type="GO" id="GO:0003677">
    <property type="term" value="F:DNA binding"/>
    <property type="evidence" value="ECO:0007669"/>
    <property type="project" value="UniProtKB-KW"/>
</dbReference>
<dbReference type="InterPro" id="IPR047952">
    <property type="entry name" value="Transpos_IS4"/>
</dbReference>
<feature type="domain" description="Transposase IS4-like" evidence="5">
    <location>
        <begin position="130"/>
        <end position="380"/>
    </location>
</feature>
<dbReference type="Proteomes" id="UP000505355">
    <property type="component" value="Chromosome"/>
</dbReference>
<gene>
    <name evidence="6" type="ORF">HQ865_20095</name>
</gene>
<keyword evidence="4" id="KW-0233">DNA recombination</keyword>
<dbReference type="SUPFAM" id="SSF53098">
    <property type="entry name" value="Ribonuclease H-like"/>
    <property type="match status" value="1"/>
</dbReference>
<dbReference type="InterPro" id="IPR002559">
    <property type="entry name" value="Transposase_11"/>
</dbReference>
<dbReference type="InterPro" id="IPR012337">
    <property type="entry name" value="RNaseH-like_sf"/>
</dbReference>
<dbReference type="GO" id="GO:0004803">
    <property type="term" value="F:transposase activity"/>
    <property type="evidence" value="ECO:0007669"/>
    <property type="project" value="InterPro"/>
</dbReference>
<dbReference type="NCBIfam" id="NF033592">
    <property type="entry name" value="transpos_IS4_1"/>
    <property type="match status" value="1"/>
</dbReference>
<dbReference type="Gene3D" id="3.90.350.10">
    <property type="entry name" value="Transposase Inhibitor Protein From Tn5, Chain A, domain 1"/>
    <property type="match status" value="1"/>
</dbReference>
<dbReference type="AlphaFoldDB" id="A0A7D4Q5V3"/>
<dbReference type="EMBL" id="CP054139">
    <property type="protein sequence ID" value="QKJ31967.1"/>
    <property type="molecule type" value="Genomic_DNA"/>
</dbReference>
<dbReference type="Pfam" id="PF01609">
    <property type="entry name" value="DDE_Tnp_1"/>
    <property type="match status" value="1"/>
</dbReference>
<evidence type="ECO:0000256" key="2">
    <source>
        <dbReference type="ARBA" id="ARBA00022578"/>
    </source>
</evidence>
<evidence type="ECO:0000256" key="1">
    <source>
        <dbReference type="ARBA" id="ARBA00010075"/>
    </source>
</evidence>
<reference evidence="6 7" key="1">
    <citation type="submission" date="2020-05" db="EMBL/GenBank/DDBJ databases">
        <title>Mucilaginibacter mali sp. nov.</title>
        <authorList>
            <person name="Kim H.S."/>
            <person name="Lee K.C."/>
            <person name="Suh M.K."/>
            <person name="Kim J.-S."/>
            <person name="Han K.-I."/>
            <person name="Eom M.K."/>
            <person name="Shin Y.K."/>
            <person name="Lee J.-S."/>
        </authorList>
    </citation>
    <scope>NUCLEOTIDE SEQUENCE [LARGE SCALE GENOMIC DNA]</scope>
    <source>
        <strain evidence="6 7">G2-14</strain>
    </source>
</reference>
<accession>A0A7D4Q5V3</accession>
<evidence type="ECO:0000313" key="6">
    <source>
        <dbReference type="EMBL" id="QKJ31967.1"/>
    </source>
</evidence>
<organism evidence="6 7">
    <name type="scientific">Mucilaginibacter mali</name>
    <dbReference type="NCBI Taxonomy" id="2740462"/>
    <lineage>
        <taxon>Bacteria</taxon>
        <taxon>Pseudomonadati</taxon>
        <taxon>Bacteroidota</taxon>
        <taxon>Sphingobacteriia</taxon>
        <taxon>Sphingobacteriales</taxon>
        <taxon>Sphingobacteriaceae</taxon>
        <taxon>Mucilaginibacter</taxon>
    </lineage>
</organism>
<dbReference type="PANTHER" id="PTHR33258">
    <property type="entry name" value="TRANSPOSASE INSL FOR INSERTION SEQUENCE ELEMENT IS186A-RELATED"/>
    <property type="match status" value="1"/>
</dbReference>
<keyword evidence="3" id="KW-0238">DNA-binding</keyword>
<evidence type="ECO:0000259" key="5">
    <source>
        <dbReference type="Pfam" id="PF01609"/>
    </source>
</evidence>
<comment type="similarity">
    <text evidence="1">Belongs to the transposase 11 family.</text>
</comment>